<evidence type="ECO:0000256" key="1">
    <source>
        <dbReference type="ARBA" id="ARBA00004141"/>
    </source>
</evidence>
<sequence length="210" mass="23617">MATNEIDVIDEINIDEDLNFREESTNVPSFINGNGYKADDPSVAQEIKVPVKIGDAIVTGSDGLFDNVHDYELEKLVCDGLVDLLKLGWWHHMYSKGFSSHHFEEWKDFLLFYPYEDTLENIYQYWERVCLVDIGNQAVIPEGISKHVHAAKYLIAGGVAGGTSHTITDPLDPLKNASSPTYTYAAYNGISDVIQRTVHEEGRRGFYKGL</sequence>
<dbReference type="SUPFAM" id="SSF103506">
    <property type="entry name" value="Mitochondrial carrier"/>
    <property type="match status" value="1"/>
</dbReference>
<dbReference type="PROSITE" id="PS50920">
    <property type="entry name" value="SOLCAR"/>
    <property type="match status" value="1"/>
</dbReference>
<keyword evidence="7" id="KW-1185">Reference proteome</keyword>
<dbReference type="AlphaFoldDB" id="A0A2G2Z886"/>
<keyword evidence="3 4" id="KW-0472">Membrane</keyword>
<dbReference type="GO" id="GO:0005347">
    <property type="term" value="F:ATP transmembrane transporter activity"/>
    <property type="evidence" value="ECO:0000318"/>
    <property type="project" value="GO_Central"/>
</dbReference>
<evidence type="ECO:0000256" key="3">
    <source>
        <dbReference type="ARBA" id="ARBA00023136"/>
    </source>
</evidence>
<organism evidence="6 7">
    <name type="scientific">Capsicum annuum</name>
    <name type="common">Capsicum pepper</name>
    <dbReference type="NCBI Taxonomy" id="4072"/>
    <lineage>
        <taxon>Eukaryota</taxon>
        <taxon>Viridiplantae</taxon>
        <taxon>Streptophyta</taxon>
        <taxon>Embryophyta</taxon>
        <taxon>Tracheophyta</taxon>
        <taxon>Spermatophyta</taxon>
        <taxon>Magnoliopsida</taxon>
        <taxon>eudicotyledons</taxon>
        <taxon>Gunneridae</taxon>
        <taxon>Pentapetalae</taxon>
        <taxon>asterids</taxon>
        <taxon>lamiids</taxon>
        <taxon>Solanales</taxon>
        <taxon>Solanaceae</taxon>
        <taxon>Solanoideae</taxon>
        <taxon>Capsiceae</taxon>
        <taxon>Capsicum</taxon>
    </lineage>
</organism>
<dbReference type="Gene3D" id="1.50.40.10">
    <property type="entry name" value="Mitochondrial carrier domain"/>
    <property type="match status" value="1"/>
</dbReference>
<comment type="subcellular location">
    <subcellularLocation>
        <location evidence="1">Membrane</location>
        <topology evidence="1">Multi-pass membrane protein</topology>
    </subcellularLocation>
</comment>
<accession>A0A2G2Z886</accession>
<feature type="repeat" description="Solcar" evidence="4">
    <location>
        <begin position="148"/>
        <end position="210"/>
    </location>
</feature>
<dbReference type="GO" id="GO:0015866">
    <property type="term" value="P:ADP transport"/>
    <property type="evidence" value="ECO:0000318"/>
    <property type="project" value="GO_Central"/>
</dbReference>
<proteinExistence type="inferred from homology"/>
<keyword evidence="5" id="KW-0813">Transport</keyword>
<comment type="caution">
    <text evidence="6">The sequence shown here is derived from an EMBL/GenBank/DDBJ whole genome shotgun (WGS) entry which is preliminary data.</text>
</comment>
<dbReference type="EMBL" id="AYRZ02000006">
    <property type="protein sequence ID" value="PHT78218.1"/>
    <property type="molecule type" value="Genomic_DNA"/>
</dbReference>
<dbReference type="Gramene" id="PHT78218">
    <property type="protein sequence ID" value="PHT78218"/>
    <property type="gene ID" value="T459_16270"/>
</dbReference>
<evidence type="ECO:0000313" key="7">
    <source>
        <dbReference type="Proteomes" id="UP000222542"/>
    </source>
</evidence>
<keyword evidence="2 4" id="KW-0812">Transmembrane</keyword>
<reference evidence="6 7" key="2">
    <citation type="journal article" date="2017" name="Genome Biol.">
        <title>New reference genome sequences of hot pepper reveal the massive evolution of plant disease-resistance genes by retroduplication.</title>
        <authorList>
            <person name="Kim S."/>
            <person name="Park J."/>
            <person name="Yeom S.I."/>
            <person name="Kim Y.M."/>
            <person name="Seo E."/>
            <person name="Kim K.T."/>
            <person name="Kim M.S."/>
            <person name="Lee J.M."/>
            <person name="Cheong K."/>
            <person name="Shin H.S."/>
            <person name="Kim S.B."/>
            <person name="Han K."/>
            <person name="Lee J."/>
            <person name="Park M."/>
            <person name="Lee H.A."/>
            <person name="Lee H.Y."/>
            <person name="Lee Y."/>
            <person name="Oh S."/>
            <person name="Lee J.H."/>
            <person name="Choi E."/>
            <person name="Choi E."/>
            <person name="Lee S.E."/>
            <person name="Jeon J."/>
            <person name="Kim H."/>
            <person name="Choi G."/>
            <person name="Song H."/>
            <person name="Lee J."/>
            <person name="Lee S.C."/>
            <person name="Kwon J.K."/>
            <person name="Lee H.Y."/>
            <person name="Koo N."/>
            <person name="Hong Y."/>
            <person name="Kim R.W."/>
            <person name="Kang W.H."/>
            <person name="Huh J.H."/>
            <person name="Kang B.C."/>
            <person name="Yang T.J."/>
            <person name="Lee Y.H."/>
            <person name="Bennetzen J.L."/>
            <person name="Choi D."/>
        </authorList>
    </citation>
    <scope>NUCLEOTIDE SEQUENCE [LARGE SCALE GENOMIC DNA]</scope>
    <source>
        <strain evidence="7">cv. CM334</strain>
    </source>
</reference>
<dbReference type="Pfam" id="PF00153">
    <property type="entry name" value="Mito_carr"/>
    <property type="match status" value="1"/>
</dbReference>
<dbReference type="InterPro" id="IPR018108">
    <property type="entry name" value="MCP_transmembrane"/>
</dbReference>
<dbReference type="Proteomes" id="UP000222542">
    <property type="component" value="Unassembled WGS sequence"/>
</dbReference>
<comment type="similarity">
    <text evidence="5">Belongs to the mitochondrial carrier (TC 2.A.29) family.</text>
</comment>
<reference evidence="6 7" key="1">
    <citation type="journal article" date="2014" name="Nat. Genet.">
        <title>Genome sequence of the hot pepper provides insights into the evolution of pungency in Capsicum species.</title>
        <authorList>
            <person name="Kim S."/>
            <person name="Park M."/>
            <person name="Yeom S.I."/>
            <person name="Kim Y.M."/>
            <person name="Lee J.M."/>
            <person name="Lee H.A."/>
            <person name="Seo E."/>
            <person name="Choi J."/>
            <person name="Cheong K."/>
            <person name="Kim K.T."/>
            <person name="Jung K."/>
            <person name="Lee G.W."/>
            <person name="Oh S.K."/>
            <person name="Bae C."/>
            <person name="Kim S.B."/>
            <person name="Lee H.Y."/>
            <person name="Kim S.Y."/>
            <person name="Kim M.S."/>
            <person name="Kang B.C."/>
            <person name="Jo Y.D."/>
            <person name="Yang H.B."/>
            <person name="Jeong H.J."/>
            <person name="Kang W.H."/>
            <person name="Kwon J.K."/>
            <person name="Shin C."/>
            <person name="Lim J.Y."/>
            <person name="Park J.H."/>
            <person name="Huh J.H."/>
            <person name="Kim J.S."/>
            <person name="Kim B.D."/>
            <person name="Cohen O."/>
            <person name="Paran I."/>
            <person name="Suh M.C."/>
            <person name="Lee S.B."/>
            <person name="Kim Y.K."/>
            <person name="Shin Y."/>
            <person name="Noh S.J."/>
            <person name="Park J."/>
            <person name="Seo Y.S."/>
            <person name="Kwon S.Y."/>
            <person name="Kim H.A."/>
            <person name="Park J.M."/>
            <person name="Kim H.J."/>
            <person name="Choi S.B."/>
            <person name="Bosland P.W."/>
            <person name="Reeves G."/>
            <person name="Jo S.H."/>
            <person name="Lee B.W."/>
            <person name="Cho H.T."/>
            <person name="Choi H.S."/>
            <person name="Lee M.S."/>
            <person name="Yu Y."/>
            <person name="Do Choi Y."/>
            <person name="Park B.S."/>
            <person name="van Deynze A."/>
            <person name="Ashrafi H."/>
            <person name="Hill T."/>
            <person name="Kim W.T."/>
            <person name="Pai H.S."/>
            <person name="Ahn H.K."/>
            <person name="Yeam I."/>
            <person name="Giovannoni J.J."/>
            <person name="Rose J.K."/>
            <person name="Sorensen I."/>
            <person name="Lee S.J."/>
            <person name="Kim R.W."/>
            <person name="Choi I.Y."/>
            <person name="Choi B.S."/>
            <person name="Lim J.S."/>
            <person name="Lee Y.H."/>
            <person name="Choi D."/>
        </authorList>
    </citation>
    <scope>NUCLEOTIDE SEQUENCE [LARGE SCALE GENOMIC DNA]</scope>
    <source>
        <strain evidence="7">cv. CM334</strain>
    </source>
</reference>
<dbReference type="GO" id="GO:0015867">
    <property type="term" value="P:ATP transport"/>
    <property type="evidence" value="ECO:0000318"/>
    <property type="project" value="GO_Central"/>
</dbReference>
<dbReference type="GO" id="GO:0016020">
    <property type="term" value="C:membrane"/>
    <property type="evidence" value="ECO:0007669"/>
    <property type="project" value="UniProtKB-SubCell"/>
</dbReference>
<name>A0A2G2Z886_CAPAN</name>
<dbReference type="InterPro" id="IPR023395">
    <property type="entry name" value="MCP_dom_sf"/>
</dbReference>
<dbReference type="STRING" id="4072.A0A2G2Z886"/>
<evidence type="ECO:0000256" key="4">
    <source>
        <dbReference type="PROSITE-ProRule" id="PRU00282"/>
    </source>
</evidence>
<evidence type="ECO:0000313" key="6">
    <source>
        <dbReference type="EMBL" id="PHT78218.1"/>
    </source>
</evidence>
<gene>
    <name evidence="6" type="ORF">T459_16270</name>
</gene>
<evidence type="ECO:0000256" key="5">
    <source>
        <dbReference type="RuleBase" id="RU000488"/>
    </source>
</evidence>
<evidence type="ECO:0000256" key="2">
    <source>
        <dbReference type="ARBA" id="ARBA00022692"/>
    </source>
</evidence>
<protein>
    <submittedName>
        <fullName evidence="6">Uncharacterized protein</fullName>
    </submittedName>
</protein>